<evidence type="ECO:0000256" key="2">
    <source>
        <dbReference type="ARBA" id="ARBA00022801"/>
    </source>
</evidence>
<evidence type="ECO:0000256" key="1">
    <source>
        <dbReference type="ARBA" id="ARBA00009865"/>
    </source>
</evidence>
<dbReference type="Pfam" id="PF04616">
    <property type="entry name" value="Glyco_hydro_43"/>
    <property type="match status" value="1"/>
</dbReference>
<feature type="active site" description="Proton acceptor" evidence="4">
    <location>
        <position position="48"/>
    </location>
</feature>
<accession>A0AA43QQK2</accession>
<dbReference type="Gene3D" id="2.115.10.20">
    <property type="entry name" value="Glycosyl hydrolase domain, family 43"/>
    <property type="match status" value="1"/>
</dbReference>
<evidence type="ECO:0008006" key="10">
    <source>
        <dbReference type="Google" id="ProtNLM"/>
    </source>
</evidence>
<dbReference type="Proteomes" id="UP001161017">
    <property type="component" value="Unassembled WGS sequence"/>
</dbReference>
<proteinExistence type="inferred from homology"/>
<dbReference type="InterPro" id="IPR006710">
    <property type="entry name" value="Glyco_hydro_43"/>
</dbReference>
<feature type="chain" id="PRO_5041421981" description="Glycoside hydrolase family 43 protein" evidence="7">
    <location>
        <begin position="17"/>
        <end position="330"/>
    </location>
</feature>
<dbReference type="GO" id="GO:0005975">
    <property type="term" value="P:carbohydrate metabolic process"/>
    <property type="evidence" value="ECO:0007669"/>
    <property type="project" value="InterPro"/>
</dbReference>
<dbReference type="EMBL" id="JAPUFD010000010">
    <property type="protein sequence ID" value="MDI1489894.1"/>
    <property type="molecule type" value="Genomic_DNA"/>
</dbReference>
<dbReference type="PANTHER" id="PTHR42812:SF5">
    <property type="entry name" value="ENDO-ARABINASE"/>
    <property type="match status" value="1"/>
</dbReference>
<dbReference type="PANTHER" id="PTHR42812">
    <property type="entry name" value="BETA-XYLOSIDASE"/>
    <property type="match status" value="1"/>
</dbReference>
<keyword evidence="2 6" id="KW-0378">Hydrolase</keyword>
<keyword evidence="3 6" id="KW-0326">Glycosidase</keyword>
<dbReference type="CDD" id="cd08999">
    <property type="entry name" value="GH43_ABN-like"/>
    <property type="match status" value="1"/>
</dbReference>
<evidence type="ECO:0000256" key="5">
    <source>
        <dbReference type="PIRSR" id="PIRSR606710-2"/>
    </source>
</evidence>
<keyword evidence="9" id="KW-1185">Reference proteome</keyword>
<feature type="active site" description="Proton donor" evidence="4">
    <location>
        <position position="227"/>
    </location>
</feature>
<organism evidence="8 9">
    <name type="scientific">Ramalina farinacea</name>
    <dbReference type="NCBI Taxonomy" id="258253"/>
    <lineage>
        <taxon>Eukaryota</taxon>
        <taxon>Fungi</taxon>
        <taxon>Dikarya</taxon>
        <taxon>Ascomycota</taxon>
        <taxon>Pezizomycotina</taxon>
        <taxon>Lecanoromycetes</taxon>
        <taxon>OSLEUM clade</taxon>
        <taxon>Lecanoromycetidae</taxon>
        <taxon>Lecanorales</taxon>
        <taxon>Lecanorineae</taxon>
        <taxon>Ramalinaceae</taxon>
        <taxon>Ramalina</taxon>
    </lineage>
</organism>
<protein>
    <recommendedName>
        <fullName evidence="10">Glycoside hydrolase family 43 protein</fullName>
    </recommendedName>
</protein>
<dbReference type="AlphaFoldDB" id="A0AA43QQK2"/>
<comment type="caution">
    <text evidence="8">The sequence shown here is derived from an EMBL/GenBank/DDBJ whole genome shotgun (WGS) entry which is preliminary data.</text>
</comment>
<dbReference type="SUPFAM" id="SSF75005">
    <property type="entry name" value="Arabinanase/levansucrase/invertase"/>
    <property type="match status" value="1"/>
</dbReference>
<evidence type="ECO:0000256" key="4">
    <source>
        <dbReference type="PIRSR" id="PIRSR606710-1"/>
    </source>
</evidence>
<comment type="similarity">
    <text evidence="1 6">Belongs to the glycosyl hydrolase 43 family.</text>
</comment>
<keyword evidence="7" id="KW-0732">Signal</keyword>
<dbReference type="GO" id="GO:0004553">
    <property type="term" value="F:hydrolase activity, hydrolyzing O-glycosyl compounds"/>
    <property type="evidence" value="ECO:0007669"/>
    <property type="project" value="InterPro"/>
</dbReference>
<feature type="site" description="Important for catalytic activity, responsible for pKa modulation of the active site Glu and correct orientation of both the proton donor and substrate" evidence="5">
    <location>
        <position position="167"/>
    </location>
</feature>
<evidence type="ECO:0000256" key="7">
    <source>
        <dbReference type="SAM" id="SignalP"/>
    </source>
</evidence>
<evidence type="ECO:0000256" key="6">
    <source>
        <dbReference type="RuleBase" id="RU361187"/>
    </source>
</evidence>
<evidence type="ECO:0000313" key="9">
    <source>
        <dbReference type="Proteomes" id="UP001161017"/>
    </source>
</evidence>
<evidence type="ECO:0000313" key="8">
    <source>
        <dbReference type="EMBL" id="MDI1489894.1"/>
    </source>
</evidence>
<evidence type="ECO:0000256" key="3">
    <source>
        <dbReference type="ARBA" id="ARBA00023295"/>
    </source>
</evidence>
<dbReference type="InterPro" id="IPR023296">
    <property type="entry name" value="Glyco_hydro_beta-prop_sf"/>
</dbReference>
<dbReference type="InterPro" id="IPR051795">
    <property type="entry name" value="Glycosyl_Hydrlase_43"/>
</dbReference>
<gene>
    <name evidence="8" type="ORF">OHK93_001093</name>
</gene>
<name>A0AA43QQK2_9LECA</name>
<reference evidence="8" key="1">
    <citation type="journal article" date="2023" name="Genome Biol. Evol.">
        <title>First Whole Genome Sequence and Flow Cytometry Genome Size Data for the Lichen-Forming Fungus Ramalina farinacea (Ascomycota).</title>
        <authorList>
            <person name="Llewellyn T."/>
            <person name="Mian S."/>
            <person name="Hill R."/>
            <person name="Leitch I.J."/>
            <person name="Gaya E."/>
        </authorList>
    </citation>
    <scope>NUCLEOTIDE SEQUENCE</scope>
    <source>
        <strain evidence="8">LIQ254RAFAR</strain>
    </source>
</reference>
<sequence length="330" mass="35576">MLSYAICFVLLPFAFGHPQQAQATATVCSDGTADTNPTGPLLEESWADPCIIKLNDTHYSFATNHYRGEKTINVPGASSPNLTHNWHVIDQLDALPFAGHWTTQPDAHVWAPDVNQLDDGSFVLYYAAENATTKVHCVGAATSSSVTGPYTPNSPLPLICPDDGAIDPDGFTHEGTRYLVYKQGHAHSDKNDPTRIMLQQTEADGLTFVGSPTELIHSTIIGGNDTESPALVENPNGGFVLYYVNNNFHQTAYSIEYATAGTLTGNYTKQGALLHTGQYDGVHLSGPGGADFVNPDHMIFMSNAACEFNGTRLMHAAVLQYQGTTVTLRS</sequence>
<feature type="signal peptide" evidence="7">
    <location>
        <begin position="1"/>
        <end position="16"/>
    </location>
</feature>